<protein>
    <submittedName>
        <fullName evidence="2">Uncharacterized protein</fullName>
    </submittedName>
</protein>
<sequence>MPNIFQLKTNELVSLLKVLKPDSTLITDDALITSGGFELNKKLRSQITEWLLINNFSTMIQFHKDPCTEAWVIPNKNDSISCGKYRVAQKVPLIIPDPILMESSLFNANCDIKRKIEPLNLIPLMWDKSNKIETRSATDRVLMQSLLKMTLLKSITPLLLIILFSPIGAITISKDDNEAKFIVKNCLAKIKLSGTLDKHYYKVIAEASNNGELDALSLIIRTKANKICSDNEVLMTNLFLDSLKNVKEFNAIYNTSYLNNLYRNFYGINHKALDCILFNKVNGEESKNLLANLNKRMQGDPNEEELRKFVNALYELKYPKEQHYNMIPSTNKQEKPMEQHIYEIQKVPTTSDYVVLRNKLIIQ</sequence>
<reference evidence="2" key="1">
    <citation type="submission" date="2016-11" db="UniProtKB">
        <authorList>
            <consortium name="WormBaseParasite"/>
        </authorList>
    </citation>
    <scope>IDENTIFICATION</scope>
    <source>
        <strain evidence="2">KR3021</strain>
    </source>
</reference>
<organism evidence="1 2">
    <name type="scientific">Rhabditophanes sp. KR3021</name>
    <dbReference type="NCBI Taxonomy" id="114890"/>
    <lineage>
        <taxon>Eukaryota</taxon>
        <taxon>Metazoa</taxon>
        <taxon>Ecdysozoa</taxon>
        <taxon>Nematoda</taxon>
        <taxon>Chromadorea</taxon>
        <taxon>Rhabditida</taxon>
        <taxon>Tylenchina</taxon>
        <taxon>Panagrolaimomorpha</taxon>
        <taxon>Strongyloidoidea</taxon>
        <taxon>Alloionematidae</taxon>
        <taxon>Rhabditophanes</taxon>
    </lineage>
</organism>
<proteinExistence type="predicted"/>
<evidence type="ECO:0000313" key="1">
    <source>
        <dbReference type="Proteomes" id="UP000095286"/>
    </source>
</evidence>
<dbReference type="Proteomes" id="UP000095286">
    <property type="component" value="Unplaced"/>
</dbReference>
<evidence type="ECO:0000313" key="2">
    <source>
        <dbReference type="WBParaSite" id="RSKR_0000375800.1"/>
    </source>
</evidence>
<accession>A0AC35TSA1</accession>
<name>A0AC35TSA1_9BILA</name>
<dbReference type="WBParaSite" id="RSKR_0000375800.1">
    <property type="protein sequence ID" value="RSKR_0000375800.1"/>
    <property type="gene ID" value="RSKR_0000375800"/>
</dbReference>